<reference evidence="2 3" key="1">
    <citation type="submission" date="2020-06" db="EMBL/GenBank/DDBJ databases">
        <authorList>
            <person name="Criscuolo A."/>
        </authorList>
    </citation>
    <scope>NUCLEOTIDE SEQUENCE [LARGE SCALE GENOMIC DNA]</scope>
    <source>
        <strain evidence="3">CIP 111411</strain>
    </source>
</reference>
<sequence>MNVSAKILSNLGYILIIISIVFIFENVDLLVSHWHELFTYDSYKMIGGGIPQKDVLFYDIFRWLLLLIGGIGFMNKNVFAWIFIQAFVILTFCTAAINLLSDFATHYESINLNYFLTLIISGSIMFFLYITLNQNAVKEELGVDKYQKIWLWSSIFASTTIGILILELL</sequence>
<evidence type="ECO:0000313" key="2">
    <source>
        <dbReference type="EMBL" id="CAD0009530.1"/>
    </source>
</evidence>
<keyword evidence="3" id="KW-1185">Reference proteome</keyword>
<feature type="transmembrane region" description="Helical" evidence="1">
    <location>
        <begin position="12"/>
        <end position="34"/>
    </location>
</feature>
<evidence type="ECO:0000256" key="1">
    <source>
        <dbReference type="SAM" id="Phobius"/>
    </source>
</evidence>
<proteinExistence type="predicted"/>
<comment type="caution">
    <text evidence="2">The sequence shown here is derived from an EMBL/GenBank/DDBJ whole genome shotgun (WGS) entry which is preliminary data.</text>
</comment>
<keyword evidence="1" id="KW-0812">Transmembrane</keyword>
<dbReference type="RefSeq" id="WP_180910883.1">
    <property type="nucleotide sequence ID" value="NZ_CAIJDP010000090.1"/>
</dbReference>
<organism evidence="2 3">
    <name type="scientific">Flavobacterium salmonis</name>
    <dbReference type="NCBI Taxonomy" id="2654844"/>
    <lineage>
        <taxon>Bacteria</taxon>
        <taxon>Pseudomonadati</taxon>
        <taxon>Bacteroidota</taxon>
        <taxon>Flavobacteriia</taxon>
        <taxon>Flavobacteriales</taxon>
        <taxon>Flavobacteriaceae</taxon>
        <taxon>Flavobacterium</taxon>
    </lineage>
</organism>
<name>A0A6V6ZCP8_9FLAO</name>
<gene>
    <name evidence="2" type="ORF">FLAT13_04982</name>
</gene>
<dbReference type="AlphaFoldDB" id="A0A6V6ZCP8"/>
<accession>A0A6V6ZCP8</accession>
<keyword evidence="1" id="KW-1133">Transmembrane helix</keyword>
<feature type="transmembrane region" description="Helical" evidence="1">
    <location>
        <begin position="55"/>
        <end position="73"/>
    </location>
</feature>
<dbReference type="EMBL" id="CAIJDP010000090">
    <property type="protein sequence ID" value="CAD0009530.1"/>
    <property type="molecule type" value="Genomic_DNA"/>
</dbReference>
<feature type="transmembrane region" description="Helical" evidence="1">
    <location>
        <begin position="112"/>
        <end position="130"/>
    </location>
</feature>
<keyword evidence="1" id="KW-0472">Membrane</keyword>
<evidence type="ECO:0000313" key="3">
    <source>
        <dbReference type="Proteomes" id="UP000530060"/>
    </source>
</evidence>
<feature type="transmembrane region" description="Helical" evidence="1">
    <location>
        <begin position="150"/>
        <end position="168"/>
    </location>
</feature>
<dbReference type="Proteomes" id="UP000530060">
    <property type="component" value="Unassembled WGS sequence"/>
</dbReference>
<feature type="transmembrane region" description="Helical" evidence="1">
    <location>
        <begin position="79"/>
        <end position="100"/>
    </location>
</feature>
<protein>
    <submittedName>
        <fullName evidence="2">Uncharacterized protein</fullName>
    </submittedName>
</protein>